<proteinExistence type="predicted"/>
<comment type="caution">
    <text evidence="1">The sequence shown here is derived from an EMBL/GenBank/DDBJ whole genome shotgun (WGS) entry which is preliminary data.</text>
</comment>
<evidence type="ECO:0000313" key="1">
    <source>
        <dbReference type="EMBL" id="KWV60159.1"/>
    </source>
</evidence>
<sequence length="76" mass="8354">MQETCFGAVSPLEKTLYTSVTGGRPQSGLIWGMRFFFNIADRYGVSADGIGHECAEQDATVQHACQVHCCRTRQGQ</sequence>
<dbReference type="EMBL" id="LNCU01000022">
    <property type="protein sequence ID" value="KWV60159.1"/>
    <property type="molecule type" value="Genomic_DNA"/>
</dbReference>
<evidence type="ECO:0000313" key="2">
    <source>
        <dbReference type="Proteomes" id="UP000057737"/>
    </source>
</evidence>
<protein>
    <submittedName>
        <fullName evidence="1">Uncharacterized protein</fullName>
    </submittedName>
</protein>
<organism evidence="1 2">
    <name type="scientific">Bradyrhizobium macuxiense</name>
    <dbReference type="NCBI Taxonomy" id="1755647"/>
    <lineage>
        <taxon>Bacteria</taxon>
        <taxon>Pseudomonadati</taxon>
        <taxon>Pseudomonadota</taxon>
        <taxon>Alphaproteobacteria</taxon>
        <taxon>Hyphomicrobiales</taxon>
        <taxon>Nitrobacteraceae</taxon>
        <taxon>Bradyrhizobium</taxon>
    </lineage>
</organism>
<keyword evidence="2" id="KW-1185">Reference proteome</keyword>
<gene>
    <name evidence="1" type="ORF">AS156_29905</name>
</gene>
<dbReference type="AlphaFoldDB" id="A0A109K3J9"/>
<reference evidence="1 2" key="1">
    <citation type="submission" date="2015-11" db="EMBL/GenBank/DDBJ databases">
        <title>Draft Genome Sequence of the Strain BR 10303 (Bradyrhizobium sp.) isolated from nodules of Centrolobium paraense.</title>
        <authorList>
            <person name="Zelli J.E."/>
            <person name="Simoes-Araujo J.L."/>
            <person name="Barauna A.C."/>
            <person name="Silva K."/>
        </authorList>
    </citation>
    <scope>NUCLEOTIDE SEQUENCE [LARGE SCALE GENOMIC DNA]</scope>
    <source>
        <strain evidence="1 2">BR 10303</strain>
    </source>
</reference>
<dbReference type="Proteomes" id="UP000057737">
    <property type="component" value="Unassembled WGS sequence"/>
</dbReference>
<accession>A0A109K3J9</accession>
<name>A0A109K3J9_9BRAD</name>